<reference evidence="1 2" key="1">
    <citation type="submission" date="2019-06" db="EMBL/GenBank/DDBJ databases">
        <title>Complete genome sequence of Ensifer mexicanus ITTG R7 isolated from nodules of Acacia angustissima (Mill.) Kuntze.</title>
        <authorList>
            <person name="Rincon-Rosales R."/>
            <person name="Rogel M.A."/>
            <person name="Guerrero G."/>
            <person name="Rincon-Molina C.I."/>
            <person name="Lopez-Lopez A."/>
            <person name="Martinez-Romero E."/>
        </authorList>
    </citation>
    <scope>NUCLEOTIDE SEQUENCE [LARGE SCALE GENOMIC DNA]</scope>
    <source>
        <strain evidence="1 2">ITTG R7</strain>
    </source>
</reference>
<dbReference type="Pfam" id="PF00903">
    <property type="entry name" value="Glyoxalase"/>
    <property type="match status" value="1"/>
</dbReference>
<gene>
    <name evidence="1" type="ORF">FKV68_16590</name>
</gene>
<dbReference type="InterPro" id="IPR037523">
    <property type="entry name" value="VOC_core"/>
</dbReference>
<dbReference type="InterPro" id="IPR029068">
    <property type="entry name" value="Glyas_Bleomycin-R_OHBP_Dase"/>
</dbReference>
<protein>
    <submittedName>
        <fullName evidence="1">VOC family protein</fullName>
    </submittedName>
</protein>
<dbReference type="EMBL" id="CP041238">
    <property type="protein sequence ID" value="QLL62947.1"/>
    <property type="molecule type" value="Genomic_DNA"/>
</dbReference>
<dbReference type="RefSeq" id="WP_180938861.1">
    <property type="nucleotide sequence ID" value="NZ_CP041238.1"/>
</dbReference>
<dbReference type="PROSITE" id="PS51819">
    <property type="entry name" value="VOC"/>
    <property type="match status" value="1"/>
</dbReference>
<keyword evidence="2" id="KW-1185">Reference proteome</keyword>
<dbReference type="InterPro" id="IPR004360">
    <property type="entry name" value="Glyas_Fos-R_dOase_dom"/>
</dbReference>
<dbReference type="KEGG" id="emx:FKV68_16590"/>
<sequence>MFRINHLHLKSRDPKASADWFVQAFNFQVLTDEQRSTGDRFVRCLTEDGGMRVFFSGERDGEVLHDGATGVHLGIEHIGIDTADVVAHVERLQAMGARLIEGPRPGVGSAMVAFVETPDGIRIELMQPK</sequence>
<dbReference type="Gene3D" id="3.10.180.10">
    <property type="entry name" value="2,3-Dihydroxybiphenyl 1,2-Dioxygenase, domain 1"/>
    <property type="match status" value="1"/>
</dbReference>
<name>A0A859QM89_9HYPH</name>
<dbReference type="SUPFAM" id="SSF54593">
    <property type="entry name" value="Glyoxalase/Bleomycin resistance protein/Dihydroxybiphenyl dioxygenase"/>
    <property type="match status" value="1"/>
</dbReference>
<evidence type="ECO:0000313" key="1">
    <source>
        <dbReference type="EMBL" id="QLL62947.1"/>
    </source>
</evidence>
<dbReference type="Proteomes" id="UP000510721">
    <property type="component" value="Chromosome"/>
</dbReference>
<evidence type="ECO:0000313" key="2">
    <source>
        <dbReference type="Proteomes" id="UP000510721"/>
    </source>
</evidence>
<dbReference type="CDD" id="cd06587">
    <property type="entry name" value="VOC"/>
    <property type="match status" value="1"/>
</dbReference>
<proteinExistence type="predicted"/>
<accession>A0A859QM89</accession>
<dbReference type="AlphaFoldDB" id="A0A859QM89"/>
<organism evidence="1 2">
    <name type="scientific">Sinorhizobium mexicanum</name>
    <dbReference type="NCBI Taxonomy" id="375549"/>
    <lineage>
        <taxon>Bacteria</taxon>
        <taxon>Pseudomonadati</taxon>
        <taxon>Pseudomonadota</taxon>
        <taxon>Alphaproteobacteria</taxon>
        <taxon>Hyphomicrobiales</taxon>
        <taxon>Rhizobiaceae</taxon>
        <taxon>Sinorhizobium/Ensifer group</taxon>
        <taxon>Sinorhizobium</taxon>
    </lineage>
</organism>